<organism evidence="2 3">
    <name type="scientific">Dillenia turbinata</name>
    <dbReference type="NCBI Taxonomy" id="194707"/>
    <lineage>
        <taxon>Eukaryota</taxon>
        <taxon>Viridiplantae</taxon>
        <taxon>Streptophyta</taxon>
        <taxon>Embryophyta</taxon>
        <taxon>Tracheophyta</taxon>
        <taxon>Spermatophyta</taxon>
        <taxon>Magnoliopsida</taxon>
        <taxon>eudicotyledons</taxon>
        <taxon>Gunneridae</taxon>
        <taxon>Pentapetalae</taxon>
        <taxon>Dilleniales</taxon>
        <taxon>Dilleniaceae</taxon>
        <taxon>Dillenia</taxon>
    </lineage>
</organism>
<proteinExistence type="inferred from homology"/>
<evidence type="ECO:0000313" key="3">
    <source>
        <dbReference type="Proteomes" id="UP001370490"/>
    </source>
</evidence>
<accession>A0AAN8V800</accession>
<keyword evidence="3" id="KW-1185">Reference proteome</keyword>
<dbReference type="GO" id="GO:0003746">
    <property type="term" value="F:translation elongation factor activity"/>
    <property type="evidence" value="ECO:0007669"/>
    <property type="project" value="UniProtKB-KW"/>
</dbReference>
<dbReference type="Proteomes" id="UP001370490">
    <property type="component" value="Unassembled WGS sequence"/>
</dbReference>
<dbReference type="AlphaFoldDB" id="A0AAN8V800"/>
<comment type="similarity">
    <text evidence="1">Belongs to the REF/SRPP family.</text>
</comment>
<sequence>METEAKNRELNLKHLGFVQIVAINTMICVLNLYEYAKQNSGPLRSTVGPVEGAVTAVVGPVYDKLKDVPVSLLVFLDDKVDEASHKFDEHAPPLAKQVVSQAHCAVLKATEVAKTLAQKAQTDGPKAAIHYAAAEYKHFLLNGMVDAWSRLNKIPTIQKAADVAVPSAAHWSEKYNKVVVDMKRKGYPVVGYLPMLPIEKISKAFKAGGEETESEPLSGAPAAE</sequence>
<name>A0AAN8V800_9MAGN</name>
<evidence type="ECO:0000313" key="2">
    <source>
        <dbReference type="EMBL" id="KAK6922407.1"/>
    </source>
</evidence>
<protein>
    <submittedName>
        <fullName evidence="2">Rubber elongation factor</fullName>
    </submittedName>
</protein>
<dbReference type="InterPro" id="IPR008802">
    <property type="entry name" value="REF"/>
</dbReference>
<dbReference type="Pfam" id="PF05755">
    <property type="entry name" value="REF"/>
    <property type="match status" value="1"/>
</dbReference>
<keyword evidence="2" id="KW-0648">Protein biosynthesis</keyword>
<reference evidence="2 3" key="1">
    <citation type="submission" date="2023-12" db="EMBL/GenBank/DDBJ databases">
        <title>A high-quality genome assembly for Dillenia turbinata (Dilleniales).</title>
        <authorList>
            <person name="Chanderbali A."/>
        </authorList>
    </citation>
    <scope>NUCLEOTIDE SEQUENCE [LARGE SCALE GENOMIC DNA]</scope>
    <source>
        <strain evidence="2">LSX21</strain>
        <tissue evidence="2">Leaf</tissue>
    </source>
</reference>
<dbReference type="PANTHER" id="PTHR33732">
    <property type="entry name" value="REF/SRPP-LIKE PROTEIN OS05G0151300/LOC_OS05G05940"/>
    <property type="match status" value="1"/>
</dbReference>
<keyword evidence="2" id="KW-0251">Elongation factor</keyword>
<comment type="caution">
    <text evidence="2">The sequence shown here is derived from an EMBL/GenBank/DDBJ whole genome shotgun (WGS) entry which is preliminary data.</text>
</comment>
<evidence type="ECO:0000256" key="1">
    <source>
        <dbReference type="ARBA" id="ARBA00009737"/>
    </source>
</evidence>
<gene>
    <name evidence="2" type="ORF">RJ641_012914</name>
</gene>
<dbReference type="EMBL" id="JBAMMX010000019">
    <property type="protein sequence ID" value="KAK6922407.1"/>
    <property type="molecule type" value="Genomic_DNA"/>
</dbReference>
<dbReference type="PANTHER" id="PTHR33732:SF2">
    <property type="entry name" value="REF_SRPP-LIKE PROTEIN"/>
    <property type="match status" value="1"/>
</dbReference>